<evidence type="ECO:0000313" key="1">
    <source>
        <dbReference type="EMBL" id="MBO2007882.1"/>
    </source>
</evidence>
<gene>
    <name evidence="1" type="ORF">J4E00_02390</name>
</gene>
<reference evidence="1 2" key="1">
    <citation type="submission" date="2021-03" db="EMBL/GenBank/DDBJ databases">
        <authorList>
            <person name="Kim M.K."/>
        </authorList>
    </citation>
    <scope>NUCLEOTIDE SEQUENCE [LARGE SCALE GENOMIC DNA]</scope>
    <source>
        <strain evidence="1 2">BT442</strain>
    </source>
</reference>
<comment type="caution">
    <text evidence="1">The sequence shown here is derived from an EMBL/GenBank/DDBJ whole genome shotgun (WGS) entry which is preliminary data.</text>
</comment>
<keyword evidence="2" id="KW-1185">Reference proteome</keyword>
<sequence length="202" mass="23180">MEVRIDTNYSPAEIQELCAMLVSSGVVTPQEMAREEAFFQGLELDFLSINNLLLPFWEKFVGHSMVERDLAIRLHGHDAFYRPFTQRLLDRSPLGRHAPRCTIAPHSGELTVRAGEHAGGFLFRTYPDYLAGVSRLLNSLFHQEGADAAYHPIGFDEAVYFLLLTESQYQYLLTHRVLLFRGVEYPEIEAWRATLTDEDRVF</sequence>
<proteinExistence type="predicted"/>
<dbReference type="Proteomes" id="UP000664369">
    <property type="component" value="Unassembled WGS sequence"/>
</dbReference>
<accession>A0ABS3Q9P4</accession>
<name>A0ABS3Q9P4_9BACT</name>
<protein>
    <submittedName>
        <fullName evidence="1">Uncharacterized protein</fullName>
    </submittedName>
</protein>
<dbReference type="RefSeq" id="WP_208173407.1">
    <property type="nucleotide sequence ID" value="NZ_JAGETZ010000001.1"/>
</dbReference>
<evidence type="ECO:0000313" key="2">
    <source>
        <dbReference type="Proteomes" id="UP000664369"/>
    </source>
</evidence>
<dbReference type="EMBL" id="JAGETZ010000001">
    <property type="protein sequence ID" value="MBO2007882.1"/>
    <property type="molecule type" value="Genomic_DNA"/>
</dbReference>
<organism evidence="1 2">
    <name type="scientific">Hymenobacter negativus</name>
    <dbReference type="NCBI Taxonomy" id="2795026"/>
    <lineage>
        <taxon>Bacteria</taxon>
        <taxon>Pseudomonadati</taxon>
        <taxon>Bacteroidota</taxon>
        <taxon>Cytophagia</taxon>
        <taxon>Cytophagales</taxon>
        <taxon>Hymenobacteraceae</taxon>
        <taxon>Hymenobacter</taxon>
    </lineage>
</organism>